<proteinExistence type="predicted"/>
<keyword evidence="3" id="KW-1185">Reference proteome</keyword>
<dbReference type="AlphaFoldDB" id="A8M9L9"/>
<reference evidence="2 3" key="1">
    <citation type="submission" date="2007-10" db="EMBL/GenBank/DDBJ databases">
        <title>Complete sequence of Caldivirga maquilingensis IC-167.</title>
        <authorList>
            <consortium name="US DOE Joint Genome Institute"/>
            <person name="Copeland A."/>
            <person name="Lucas S."/>
            <person name="Lapidus A."/>
            <person name="Barry K."/>
            <person name="Glavina del Rio T."/>
            <person name="Dalin E."/>
            <person name="Tice H."/>
            <person name="Pitluck S."/>
            <person name="Saunders E."/>
            <person name="Brettin T."/>
            <person name="Bruce D."/>
            <person name="Detter J.C."/>
            <person name="Han C."/>
            <person name="Schmutz J."/>
            <person name="Larimer F."/>
            <person name="Land M."/>
            <person name="Hauser L."/>
            <person name="Kyrpides N."/>
            <person name="Ivanova N."/>
            <person name="Biddle J.F."/>
            <person name="Zhang Z."/>
            <person name="Fitz-Gibbon S.T."/>
            <person name="Lowe T.M."/>
            <person name="Saltikov C."/>
            <person name="House C.H."/>
            <person name="Richardson P."/>
        </authorList>
    </citation>
    <scope>NUCLEOTIDE SEQUENCE [LARGE SCALE GENOMIC DNA]</scope>
    <source>
        <strain evidence="3">ATCC 700844 / DSM 13496 / JCM 10307 / IC-167</strain>
    </source>
</reference>
<evidence type="ECO:0000259" key="1">
    <source>
        <dbReference type="SMART" id="SM00933"/>
    </source>
</evidence>
<sequence length="395" mass="44281">MFNNEDLTIDLWVDPPLLNALFEDAKSIANRLNLTSVMNEVNELKAKVSGRIGPIPNISGSRYFAYAVDSSFPPSPLELVGGVLTVIAYGYVGQVGGKSDRYVTGDILYEDTSEISRSIEILSKIREREMVIKLLKDKMQGRKNIDLVILDGEIYIHPLPYNLPAYEGVRRRVEDVLERMLNLAEKTRTTIIGVVKRVRSRYLSIYTGHCLSTNDKLMASLLLNKGEYISLGNYGNLLPQWLQVNYMDCEIKRGMSREEAERRLSEGVENLKRVFSGDGGRLSGIPKIANTELIFYKAPITAVATKLEVLDLGGIGAPNIVGYLSSQTTNTGYPYLLDLVDTYVRVDSRLLDYVKSLLTKYAGLSTSNDNVRELINTLLQLTNPQKAYLYRQMEG</sequence>
<dbReference type="eggNOG" id="arCOG05561">
    <property type="taxonomic scope" value="Archaea"/>
</dbReference>
<dbReference type="KEGG" id="cma:Cmaq_0046"/>
<dbReference type="Pfam" id="PF09376">
    <property type="entry name" value="NurA"/>
    <property type="match status" value="1"/>
</dbReference>
<protein>
    <recommendedName>
        <fullName evidence="1">NurA domain-containing protein</fullName>
    </recommendedName>
</protein>
<feature type="domain" description="NurA" evidence="1">
    <location>
        <begin position="63"/>
        <end position="346"/>
    </location>
</feature>
<dbReference type="EMBL" id="CP000852">
    <property type="protein sequence ID" value="ABW00900.1"/>
    <property type="molecule type" value="Genomic_DNA"/>
</dbReference>
<gene>
    <name evidence="2" type="ordered locus">Cmaq_0046</name>
</gene>
<dbReference type="InterPro" id="IPR018977">
    <property type="entry name" value="NurA_domain"/>
</dbReference>
<name>A8M9L9_CALMQ</name>
<dbReference type="Proteomes" id="UP000001137">
    <property type="component" value="Chromosome"/>
</dbReference>
<organism evidence="2 3">
    <name type="scientific">Caldivirga maquilingensis (strain ATCC 700844 / DSM 13496 / JCM 10307 / IC-167)</name>
    <dbReference type="NCBI Taxonomy" id="397948"/>
    <lineage>
        <taxon>Archaea</taxon>
        <taxon>Thermoproteota</taxon>
        <taxon>Thermoprotei</taxon>
        <taxon>Thermoproteales</taxon>
        <taxon>Thermoproteaceae</taxon>
        <taxon>Caldivirga</taxon>
    </lineage>
</organism>
<dbReference type="STRING" id="397948.Cmaq_0046"/>
<dbReference type="SMART" id="SM00933">
    <property type="entry name" value="NurA"/>
    <property type="match status" value="1"/>
</dbReference>
<dbReference type="RefSeq" id="WP_012185120.1">
    <property type="nucleotide sequence ID" value="NC_009954.1"/>
</dbReference>
<evidence type="ECO:0000313" key="2">
    <source>
        <dbReference type="EMBL" id="ABW00900.1"/>
    </source>
</evidence>
<evidence type="ECO:0000313" key="3">
    <source>
        <dbReference type="Proteomes" id="UP000001137"/>
    </source>
</evidence>
<dbReference type="HOGENOM" id="CLU_703252_0_0_2"/>
<accession>A8M9L9</accession>
<dbReference type="GeneID" id="5710006"/>